<dbReference type="GO" id="GO:0006887">
    <property type="term" value="P:exocytosis"/>
    <property type="evidence" value="ECO:0007669"/>
    <property type="project" value="UniProtKB-KW"/>
</dbReference>
<dbReference type="GO" id="GO:0090729">
    <property type="term" value="F:toxin activity"/>
    <property type="evidence" value="ECO:0007669"/>
    <property type="project" value="UniProtKB-KW"/>
</dbReference>
<gene>
    <name evidence="13" type="ORF">CDAR_462081</name>
</gene>
<comment type="caution">
    <text evidence="13">The sequence shown here is derived from an EMBL/GenBank/DDBJ whole genome shotgun (WGS) entry which is preliminary data.</text>
</comment>
<keyword evidence="3" id="KW-0268">Exocytosis</keyword>
<keyword evidence="14" id="KW-1185">Reference proteome</keyword>
<evidence type="ECO:0000256" key="10">
    <source>
        <dbReference type="ARBA" id="ARBA00023043"/>
    </source>
</evidence>
<dbReference type="SMART" id="SM00248">
    <property type="entry name" value="ANK"/>
    <property type="match status" value="3"/>
</dbReference>
<keyword evidence="4" id="KW-0964">Secreted</keyword>
<keyword evidence="10 12" id="KW-0040">ANK repeat</keyword>
<evidence type="ECO:0000256" key="5">
    <source>
        <dbReference type="ARBA" id="ARBA00022537"/>
    </source>
</evidence>
<dbReference type="GO" id="GO:0044218">
    <property type="term" value="C:other organism cell membrane"/>
    <property type="evidence" value="ECO:0007669"/>
    <property type="project" value="UniProtKB-KW"/>
</dbReference>
<keyword evidence="11" id="KW-1053">Target membrane</keyword>
<comment type="subcellular location">
    <subcellularLocation>
        <location evidence="2">Secreted</location>
    </subcellularLocation>
    <subcellularLocation>
        <location evidence="1">Target cell membrane</location>
    </subcellularLocation>
</comment>
<evidence type="ECO:0000256" key="4">
    <source>
        <dbReference type="ARBA" id="ARBA00022525"/>
    </source>
</evidence>
<proteinExistence type="predicted"/>
<dbReference type="InterPro" id="IPR036770">
    <property type="entry name" value="Ankyrin_rpt-contain_sf"/>
</dbReference>
<dbReference type="Gene3D" id="1.25.40.20">
    <property type="entry name" value="Ankyrin repeat-containing domain"/>
    <property type="match status" value="1"/>
</dbReference>
<dbReference type="AlphaFoldDB" id="A0AAV4WC16"/>
<sequence length="133" mass="13815">MCKAVTADVNSIDNEMTPLCIVCECDSTPGVELLLKMNADGNTSTSRGTVLHAACLKGSAECTSLLIKAGADLTTKDSEGAAPLHAAVFGNNSVCLDFLIQTAQPVLLKDLCHRTICATLGQSSLMLSKVTDA</sequence>
<dbReference type="PANTHER" id="PTHR24189">
    <property type="entry name" value="MYOTROPHIN"/>
    <property type="match status" value="1"/>
</dbReference>
<feature type="repeat" description="ANK" evidence="12">
    <location>
        <begin position="46"/>
        <end position="78"/>
    </location>
</feature>
<dbReference type="InterPro" id="IPR002110">
    <property type="entry name" value="Ankyrin_rpt"/>
</dbReference>
<protein>
    <submittedName>
        <fullName evidence="13">Uncharacterized protein</fullName>
    </submittedName>
</protein>
<keyword evidence="6" id="KW-0800">Toxin</keyword>
<dbReference type="PANTHER" id="PTHR24189:SF50">
    <property type="entry name" value="ANKYRIN REPEAT AND SOCS BOX PROTEIN 2"/>
    <property type="match status" value="1"/>
</dbReference>
<evidence type="ECO:0000313" key="13">
    <source>
        <dbReference type="EMBL" id="GIY79595.1"/>
    </source>
</evidence>
<dbReference type="Pfam" id="PF12796">
    <property type="entry name" value="Ank_2"/>
    <property type="match status" value="1"/>
</dbReference>
<evidence type="ECO:0000256" key="2">
    <source>
        <dbReference type="ARBA" id="ARBA00004613"/>
    </source>
</evidence>
<evidence type="ECO:0000256" key="1">
    <source>
        <dbReference type="ARBA" id="ARBA00004175"/>
    </source>
</evidence>
<evidence type="ECO:0000256" key="6">
    <source>
        <dbReference type="ARBA" id="ARBA00022656"/>
    </source>
</evidence>
<reference evidence="13 14" key="1">
    <citation type="submission" date="2021-06" db="EMBL/GenBank/DDBJ databases">
        <title>Caerostris darwini draft genome.</title>
        <authorList>
            <person name="Kono N."/>
            <person name="Arakawa K."/>
        </authorList>
    </citation>
    <scope>NUCLEOTIDE SEQUENCE [LARGE SCALE GENOMIC DNA]</scope>
</reference>
<evidence type="ECO:0000256" key="8">
    <source>
        <dbReference type="ARBA" id="ARBA00022737"/>
    </source>
</evidence>
<evidence type="ECO:0000256" key="11">
    <source>
        <dbReference type="ARBA" id="ARBA00023298"/>
    </source>
</evidence>
<keyword evidence="11" id="KW-0472">Membrane</keyword>
<dbReference type="EMBL" id="BPLQ01014424">
    <property type="protein sequence ID" value="GIY79595.1"/>
    <property type="molecule type" value="Genomic_DNA"/>
</dbReference>
<dbReference type="SUPFAM" id="SSF48403">
    <property type="entry name" value="Ankyrin repeat"/>
    <property type="match status" value="1"/>
</dbReference>
<dbReference type="PROSITE" id="PS50088">
    <property type="entry name" value="ANK_REPEAT"/>
    <property type="match status" value="1"/>
</dbReference>
<name>A0AAV4WC16_9ARAC</name>
<keyword evidence="9" id="KW-0638">Presynaptic neurotoxin</keyword>
<evidence type="ECO:0000313" key="14">
    <source>
        <dbReference type="Proteomes" id="UP001054837"/>
    </source>
</evidence>
<evidence type="ECO:0000256" key="3">
    <source>
        <dbReference type="ARBA" id="ARBA00022483"/>
    </source>
</evidence>
<evidence type="ECO:0000256" key="7">
    <source>
        <dbReference type="ARBA" id="ARBA00022699"/>
    </source>
</evidence>
<dbReference type="PROSITE" id="PS50297">
    <property type="entry name" value="ANK_REP_REGION"/>
    <property type="match status" value="1"/>
</dbReference>
<keyword evidence="8" id="KW-0677">Repeat</keyword>
<keyword evidence="7" id="KW-0528">Neurotoxin</keyword>
<accession>A0AAV4WC16</accession>
<evidence type="ECO:0000256" key="12">
    <source>
        <dbReference type="PROSITE-ProRule" id="PRU00023"/>
    </source>
</evidence>
<dbReference type="Proteomes" id="UP001054837">
    <property type="component" value="Unassembled WGS sequence"/>
</dbReference>
<dbReference type="GO" id="GO:0044231">
    <property type="term" value="C:host cell presynaptic membrane"/>
    <property type="evidence" value="ECO:0007669"/>
    <property type="project" value="UniProtKB-KW"/>
</dbReference>
<keyword evidence="5" id="KW-1052">Target cell membrane</keyword>
<dbReference type="GO" id="GO:0005576">
    <property type="term" value="C:extracellular region"/>
    <property type="evidence" value="ECO:0007669"/>
    <property type="project" value="UniProtKB-SubCell"/>
</dbReference>
<dbReference type="InterPro" id="IPR050745">
    <property type="entry name" value="Multifunctional_regulatory"/>
</dbReference>
<organism evidence="13 14">
    <name type="scientific">Caerostris darwini</name>
    <dbReference type="NCBI Taxonomy" id="1538125"/>
    <lineage>
        <taxon>Eukaryota</taxon>
        <taxon>Metazoa</taxon>
        <taxon>Ecdysozoa</taxon>
        <taxon>Arthropoda</taxon>
        <taxon>Chelicerata</taxon>
        <taxon>Arachnida</taxon>
        <taxon>Araneae</taxon>
        <taxon>Araneomorphae</taxon>
        <taxon>Entelegynae</taxon>
        <taxon>Araneoidea</taxon>
        <taxon>Araneidae</taxon>
        <taxon>Caerostris</taxon>
    </lineage>
</organism>
<evidence type="ECO:0000256" key="9">
    <source>
        <dbReference type="ARBA" id="ARBA00023028"/>
    </source>
</evidence>